<gene>
    <name evidence="3" type="ORF">Esi_0096_0014</name>
</gene>
<dbReference type="OrthoDB" id="46519at2759"/>
<keyword evidence="2" id="KW-0732">Signal</keyword>
<reference evidence="3 4" key="1">
    <citation type="journal article" date="2010" name="Nature">
        <title>The Ectocarpus genome and the independent evolution of multicellularity in brown algae.</title>
        <authorList>
            <person name="Cock J.M."/>
            <person name="Sterck L."/>
            <person name="Rouze P."/>
            <person name="Scornet D."/>
            <person name="Allen A.E."/>
            <person name="Amoutzias G."/>
            <person name="Anthouard V."/>
            <person name="Artiguenave F."/>
            <person name="Aury J.M."/>
            <person name="Badger J.H."/>
            <person name="Beszteri B."/>
            <person name="Billiau K."/>
            <person name="Bonnet E."/>
            <person name="Bothwell J.H."/>
            <person name="Bowler C."/>
            <person name="Boyen C."/>
            <person name="Brownlee C."/>
            <person name="Carrano C.J."/>
            <person name="Charrier B."/>
            <person name="Cho G.Y."/>
            <person name="Coelho S.M."/>
            <person name="Collen J."/>
            <person name="Corre E."/>
            <person name="Da Silva C."/>
            <person name="Delage L."/>
            <person name="Delaroque N."/>
            <person name="Dittami S.M."/>
            <person name="Doulbeau S."/>
            <person name="Elias M."/>
            <person name="Farnham G."/>
            <person name="Gachon C.M."/>
            <person name="Gschloessl B."/>
            <person name="Heesch S."/>
            <person name="Jabbari K."/>
            <person name="Jubin C."/>
            <person name="Kawai H."/>
            <person name="Kimura K."/>
            <person name="Kloareg B."/>
            <person name="Kupper F.C."/>
            <person name="Lang D."/>
            <person name="Le Bail A."/>
            <person name="Leblanc C."/>
            <person name="Lerouge P."/>
            <person name="Lohr M."/>
            <person name="Lopez P.J."/>
            <person name="Martens C."/>
            <person name="Maumus F."/>
            <person name="Michel G."/>
            <person name="Miranda-Saavedra D."/>
            <person name="Morales J."/>
            <person name="Moreau H."/>
            <person name="Motomura T."/>
            <person name="Nagasato C."/>
            <person name="Napoli C.A."/>
            <person name="Nelson D.R."/>
            <person name="Nyvall-Collen P."/>
            <person name="Peters A.F."/>
            <person name="Pommier C."/>
            <person name="Potin P."/>
            <person name="Poulain J."/>
            <person name="Quesneville H."/>
            <person name="Read B."/>
            <person name="Rensing S.A."/>
            <person name="Ritter A."/>
            <person name="Rousvoal S."/>
            <person name="Samanta M."/>
            <person name="Samson G."/>
            <person name="Schroeder D.C."/>
            <person name="Segurens B."/>
            <person name="Strittmatter M."/>
            <person name="Tonon T."/>
            <person name="Tregear J.W."/>
            <person name="Valentin K."/>
            <person name="von Dassow P."/>
            <person name="Yamagishi T."/>
            <person name="Van de Peer Y."/>
            <person name="Wincker P."/>
        </authorList>
    </citation>
    <scope>NUCLEOTIDE SEQUENCE [LARGE SCALE GENOMIC DNA]</scope>
    <source>
        <strain evidence="4">Ec32 / CCAP1310/4</strain>
    </source>
</reference>
<dbReference type="AlphaFoldDB" id="D7G979"/>
<evidence type="ECO:0000313" key="3">
    <source>
        <dbReference type="EMBL" id="CBJ28206.1"/>
    </source>
</evidence>
<feature type="transmembrane region" description="Helical" evidence="1">
    <location>
        <begin position="140"/>
        <end position="161"/>
    </location>
</feature>
<sequence length="167" mass="17235">MMVQGFSSVFASAVCLLTASTSAFVVPSARVHALAPRAAAATTATSASALRTSARHSRRSALFMSEEAEEAVEEVAPAAPVAEQDPAQDATTSVKSFFAPNENVRLGSSRDQDGKSNVWAVEPKMRVEGTDVETPESNSLLVVGGIVGALVVAMSATIALLPSPDSM</sequence>
<evidence type="ECO:0000256" key="2">
    <source>
        <dbReference type="SAM" id="SignalP"/>
    </source>
</evidence>
<feature type="signal peptide" evidence="2">
    <location>
        <begin position="1"/>
        <end position="23"/>
    </location>
</feature>
<organism evidence="3 4">
    <name type="scientific">Ectocarpus siliculosus</name>
    <name type="common">Brown alga</name>
    <name type="synonym">Conferva siliculosa</name>
    <dbReference type="NCBI Taxonomy" id="2880"/>
    <lineage>
        <taxon>Eukaryota</taxon>
        <taxon>Sar</taxon>
        <taxon>Stramenopiles</taxon>
        <taxon>Ochrophyta</taxon>
        <taxon>PX clade</taxon>
        <taxon>Phaeophyceae</taxon>
        <taxon>Ectocarpales</taxon>
        <taxon>Ectocarpaceae</taxon>
        <taxon>Ectocarpus</taxon>
    </lineage>
</organism>
<keyword evidence="1" id="KW-0472">Membrane</keyword>
<proteinExistence type="predicted"/>
<dbReference type="InParanoid" id="D7G979"/>
<accession>D7G979</accession>
<dbReference type="Proteomes" id="UP000002630">
    <property type="component" value="Linkage Group LG30"/>
</dbReference>
<keyword evidence="1" id="KW-1133">Transmembrane helix</keyword>
<evidence type="ECO:0000256" key="1">
    <source>
        <dbReference type="SAM" id="Phobius"/>
    </source>
</evidence>
<keyword evidence="1" id="KW-0812">Transmembrane</keyword>
<dbReference type="EMBL" id="FN649755">
    <property type="protein sequence ID" value="CBJ28206.1"/>
    <property type="molecule type" value="Genomic_DNA"/>
</dbReference>
<feature type="chain" id="PRO_5003095943" evidence="2">
    <location>
        <begin position="24"/>
        <end position="167"/>
    </location>
</feature>
<dbReference type="EMBL" id="FN649201">
    <property type="protein sequence ID" value="CBJ28206.1"/>
    <property type="molecule type" value="Genomic_DNA"/>
</dbReference>
<protein>
    <submittedName>
        <fullName evidence="3">Uncharacterized protein</fullName>
    </submittedName>
</protein>
<name>D7G979_ECTSI</name>
<keyword evidence="4" id="KW-1185">Reference proteome</keyword>
<dbReference type="eggNOG" id="ENOG502SG3U">
    <property type="taxonomic scope" value="Eukaryota"/>
</dbReference>
<evidence type="ECO:0000313" key="4">
    <source>
        <dbReference type="Proteomes" id="UP000002630"/>
    </source>
</evidence>